<accession>A0A7J0BFB4</accession>
<protein>
    <submittedName>
        <fullName evidence="1">Uncharacterized protein</fullName>
    </submittedName>
</protein>
<organism evidence="1 2">
    <name type="scientific">Desulfovibrio subterraneus</name>
    <dbReference type="NCBI Taxonomy" id="2718620"/>
    <lineage>
        <taxon>Bacteria</taxon>
        <taxon>Pseudomonadati</taxon>
        <taxon>Thermodesulfobacteriota</taxon>
        <taxon>Desulfovibrionia</taxon>
        <taxon>Desulfovibrionales</taxon>
        <taxon>Desulfovibrionaceae</taxon>
        <taxon>Desulfovibrio</taxon>
    </lineage>
</organism>
<sequence>MRSGVWQRKKDLSRAIATLLTLFAGAVLHLVFSGAKQGLLSLCSRAGGWRYIFMQTLNFMYIGPKRWVRLDAVLPSEKK</sequence>
<evidence type="ECO:0000313" key="2">
    <source>
        <dbReference type="Proteomes" id="UP000503840"/>
    </source>
</evidence>
<dbReference type="Proteomes" id="UP000503840">
    <property type="component" value="Unassembled WGS sequence"/>
</dbReference>
<evidence type="ECO:0000313" key="1">
    <source>
        <dbReference type="EMBL" id="GFM32346.1"/>
    </source>
</evidence>
<dbReference type="AlphaFoldDB" id="A0A7J0BFB4"/>
<name>A0A7J0BFB4_9BACT</name>
<proteinExistence type="predicted"/>
<gene>
    <name evidence="1" type="ORF">DSM101010T_07110</name>
</gene>
<dbReference type="EMBL" id="BLVO01000005">
    <property type="protein sequence ID" value="GFM32346.1"/>
    <property type="molecule type" value="Genomic_DNA"/>
</dbReference>
<comment type="caution">
    <text evidence="1">The sequence shown here is derived from an EMBL/GenBank/DDBJ whole genome shotgun (WGS) entry which is preliminary data.</text>
</comment>
<keyword evidence="2" id="KW-1185">Reference proteome</keyword>
<reference evidence="1 2" key="1">
    <citation type="submission" date="2020-05" db="EMBL/GenBank/DDBJ databases">
        <title>Draft genome sequence of Desulfovibrio sp. strain HN2T.</title>
        <authorList>
            <person name="Ueno A."/>
            <person name="Tamazawa S."/>
            <person name="Tamamura S."/>
            <person name="Murakami T."/>
            <person name="Kiyama T."/>
            <person name="Inomata H."/>
            <person name="Amano Y."/>
            <person name="Miyakawa K."/>
            <person name="Tamaki H."/>
            <person name="Naganuma T."/>
            <person name="Kaneko K."/>
        </authorList>
    </citation>
    <scope>NUCLEOTIDE SEQUENCE [LARGE SCALE GENOMIC DNA]</scope>
    <source>
        <strain evidence="1 2">HN2</strain>
    </source>
</reference>